<dbReference type="GO" id="GO:0030436">
    <property type="term" value="P:asexual sporulation"/>
    <property type="evidence" value="ECO:0007669"/>
    <property type="project" value="InterPro"/>
</dbReference>
<evidence type="ECO:0000256" key="2">
    <source>
        <dbReference type="PIRSR" id="PIRSR018571-1"/>
    </source>
</evidence>
<comment type="function">
    <text evidence="1">Probable aspartic protease that is responsible for the proteolytic cleavage of the RNA polymerase sigma E factor (SigE/spoIIGB) to yield the active peptide in the mother cell during sporulation. Responds to a signal from the forespore that is triggered by the extracellular signal protein SpoIIR.</text>
</comment>
<gene>
    <name evidence="4" type="primary">spoIIGA</name>
    <name evidence="4" type="ORF">OWO01_08970</name>
</gene>
<protein>
    <recommendedName>
        <fullName evidence="1">Sporulation sigma-E factor-processing peptidase</fullName>
        <ecNumber evidence="1">3.4.23.-</ecNumber>
    </recommendedName>
    <alternativeName>
        <fullName evidence="1">Membrane-associated aspartic protease</fullName>
    </alternativeName>
    <alternativeName>
        <fullName evidence="1">Stage II sporulation protein GA</fullName>
    </alternativeName>
</protein>
<keyword evidence="1" id="KW-0378">Hydrolase</keyword>
<dbReference type="InterPro" id="IPR005081">
    <property type="entry name" value="SpoIIGA"/>
</dbReference>
<reference evidence="4" key="1">
    <citation type="submission" date="2022-11" db="EMBL/GenBank/DDBJ databases">
        <title>WGS of Natronobacillus azotifigens 24KS-1, an anaerobic diazotrophic haloalkaliphile from soda-rich habitats.</title>
        <authorList>
            <person name="Sorokin D.Y."/>
            <person name="Merkel A.Y."/>
        </authorList>
    </citation>
    <scope>NUCLEOTIDE SEQUENCE</scope>
    <source>
        <strain evidence="4">24KS-1</strain>
    </source>
</reference>
<keyword evidence="1" id="KW-0645">Protease</keyword>
<comment type="caution">
    <text evidence="4">The sequence shown here is derived from an EMBL/GenBank/DDBJ whole genome shotgun (WGS) entry which is preliminary data.</text>
</comment>
<feature type="transmembrane region" description="Helical" evidence="3">
    <location>
        <begin position="130"/>
        <end position="147"/>
    </location>
</feature>
<name>A0A9J6RDS5_9BACI</name>
<keyword evidence="3" id="KW-1133">Transmembrane helix</keyword>
<organism evidence="4 5">
    <name type="scientific">Natronobacillus azotifigens</name>
    <dbReference type="NCBI Taxonomy" id="472978"/>
    <lineage>
        <taxon>Bacteria</taxon>
        <taxon>Bacillati</taxon>
        <taxon>Bacillota</taxon>
        <taxon>Bacilli</taxon>
        <taxon>Bacillales</taxon>
        <taxon>Bacillaceae</taxon>
        <taxon>Natronobacillus</taxon>
    </lineage>
</organism>
<proteinExistence type="inferred from homology"/>
<keyword evidence="1 3" id="KW-0472">Membrane</keyword>
<feature type="transmembrane region" description="Helical" evidence="3">
    <location>
        <begin position="34"/>
        <end position="52"/>
    </location>
</feature>
<sequence>MTIYLDAVWLLNLLLDFMILRLTARLTKTNIRPVAMLMAAVVASAIVPFSIYFPDSVFVHPIGKVIYSMLIIWVGFGWKNIRRFMHIWFTFYFVSFGIGGGLTGIYFMFSRSVYLSNGNLITWNSGYGDPVSWLFVILGFPIVWLFTRSTMDKQSLTNYRQDQQFKVMITMNHKQVVTSSYLDTANHLIDPMSKKPVVICDQTVIEQMFTDSEIEQLKNVQETLDVTSLDQHLVDQVHFVPYQGLTAGQRLLLVIKPNQFILFDQEEMYTCTKVLIGLQFDHLTPDETYHCLLNPQIFKELSLQSA</sequence>
<dbReference type="GO" id="GO:0004190">
    <property type="term" value="F:aspartic-type endopeptidase activity"/>
    <property type="evidence" value="ECO:0007669"/>
    <property type="project" value="UniProtKB-KW"/>
</dbReference>
<keyword evidence="5" id="KW-1185">Reference proteome</keyword>
<evidence type="ECO:0000313" key="5">
    <source>
        <dbReference type="Proteomes" id="UP001084197"/>
    </source>
</evidence>
<feature type="transmembrane region" description="Helical" evidence="3">
    <location>
        <begin position="88"/>
        <end position="110"/>
    </location>
</feature>
<dbReference type="AlphaFoldDB" id="A0A9J6RDS5"/>
<comment type="similarity">
    <text evidence="1">Belongs to the peptidase U4 family.</text>
</comment>
<comment type="subcellular location">
    <subcellularLocation>
        <location evidence="1">Cell membrane</location>
    </subcellularLocation>
</comment>
<dbReference type="RefSeq" id="WP_268780117.1">
    <property type="nucleotide sequence ID" value="NZ_JAPRAT010000016.1"/>
</dbReference>
<dbReference type="PIRSF" id="PIRSF018571">
    <property type="entry name" value="SpoIIGA"/>
    <property type="match status" value="1"/>
</dbReference>
<dbReference type="Pfam" id="PF03419">
    <property type="entry name" value="Peptidase_U4"/>
    <property type="match status" value="1"/>
</dbReference>
<comment type="subunit">
    <text evidence="1">Self-associates. Interacts with SigE. Interacts with SpoIIR.</text>
</comment>
<dbReference type="EMBL" id="JAPRAT010000016">
    <property type="protein sequence ID" value="MCZ0703345.1"/>
    <property type="molecule type" value="Genomic_DNA"/>
</dbReference>
<keyword evidence="1" id="KW-1003">Cell membrane</keyword>
<dbReference type="Proteomes" id="UP001084197">
    <property type="component" value="Unassembled WGS sequence"/>
</dbReference>
<evidence type="ECO:0000313" key="4">
    <source>
        <dbReference type="EMBL" id="MCZ0703345.1"/>
    </source>
</evidence>
<evidence type="ECO:0000256" key="1">
    <source>
        <dbReference type="PIRNR" id="PIRNR018571"/>
    </source>
</evidence>
<feature type="active site" evidence="2">
    <location>
        <position position="183"/>
    </location>
</feature>
<accession>A0A9J6RDS5</accession>
<evidence type="ECO:0000256" key="3">
    <source>
        <dbReference type="SAM" id="Phobius"/>
    </source>
</evidence>
<dbReference type="GO" id="GO:0030435">
    <property type="term" value="P:sporulation resulting in formation of a cellular spore"/>
    <property type="evidence" value="ECO:0007669"/>
    <property type="project" value="UniProtKB-KW"/>
</dbReference>
<dbReference type="GO" id="GO:0005886">
    <property type="term" value="C:plasma membrane"/>
    <property type="evidence" value="ECO:0007669"/>
    <property type="project" value="UniProtKB-SubCell"/>
</dbReference>
<feature type="transmembrane region" description="Helical" evidence="3">
    <location>
        <begin position="58"/>
        <end position="76"/>
    </location>
</feature>
<keyword evidence="1" id="KW-0749">Sporulation</keyword>
<keyword evidence="3" id="KW-0812">Transmembrane</keyword>
<dbReference type="EC" id="3.4.23.-" evidence="1"/>
<feature type="transmembrane region" description="Helical" evidence="3">
    <location>
        <begin position="6"/>
        <end position="22"/>
    </location>
</feature>
<dbReference type="NCBIfam" id="TIGR02854">
    <property type="entry name" value="spore_II_GA"/>
    <property type="match status" value="1"/>
</dbReference>
<keyword evidence="1" id="KW-0064">Aspartyl protease</keyword>
<dbReference type="GO" id="GO:0006508">
    <property type="term" value="P:proteolysis"/>
    <property type="evidence" value="ECO:0007669"/>
    <property type="project" value="UniProtKB-KW"/>
</dbReference>